<evidence type="ECO:0000259" key="4">
    <source>
        <dbReference type="PROSITE" id="PS50853"/>
    </source>
</evidence>
<dbReference type="InterPro" id="IPR036179">
    <property type="entry name" value="Ig-like_dom_sf"/>
</dbReference>
<feature type="domain" description="Fibronectin type-III" evidence="4">
    <location>
        <begin position="220"/>
        <end position="314"/>
    </location>
</feature>
<dbReference type="EMBL" id="JAWZYT010002905">
    <property type="protein sequence ID" value="KAK4301229.1"/>
    <property type="molecule type" value="Genomic_DNA"/>
</dbReference>
<dbReference type="InterPro" id="IPR013151">
    <property type="entry name" value="Immunoglobulin_dom"/>
</dbReference>
<dbReference type="SMART" id="SM00060">
    <property type="entry name" value="FN3"/>
    <property type="match status" value="1"/>
</dbReference>
<reference evidence="5" key="1">
    <citation type="submission" date="2023-11" db="EMBL/GenBank/DDBJ databases">
        <title>Genome assemblies of two species of porcelain crab, Petrolisthes cinctipes and Petrolisthes manimaculis (Anomura: Porcellanidae).</title>
        <authorList>
            <person name="Angst P."/>
        </authorList>
    </citation>
    <scope>NUCLEOTIDE SEQUENCE</scope>
    <source>
        <strain evidence="5">PB745_02</strain>
        <tissue evidence="5">Gill</tissue>
    </source>
</reference>
<keyword evidence="6" id="KW-1185">Reference proteome</keyword>
<comment type="caution">
    <text evidence="5">The sequence shown here is derived from an EMBL/GenBank/DDBJ whole genome shotgun (WGS) entry which is preliminary data.</text>
</comment>
<feature type="compositionally biased region" description="Basic residues" evidence="1">
    <location>
        <begin position="398"/>
        <end position="411"/>
    </location>
</feature>
<feature type="compositionally biased region" description="Basic residues" evidence="1">
    <location>
        <begin position="536"/>
        <end position="546"/>
    </location>
</feature>
<evidence type="ECO:0000259" key="3">
    <source>
        <dbReference type="PROSITE" id="PS50835"/>
    </source>
</evidence>
<feature type="compositionally biased region" description="Basic and acidic residues" evidence="1">
    <location>
        <begin position="316"/>
        <end position="330"/>
    </location>
</feature>
<feature type="region of interest" description="Disordered" evidence="1">
    <location>
        <begin position="466"/>
        <end position="488"/>
    </location>
</feature>
<evidence type="ECO:0000256" key="2">
    <source>
        <dbReference type="SAM" id="Phobius"/>
    </source>
</evidence>
<sequence>MTGKAKGQDVLIPRIPLILSDMHFVFMRLQFPVKLSYAMSINKSQDAPVCSPGQVTTYAVGREEDAEVTCSVQANPLQASFRWTFNNTADTIVVPQGRYTSSSSHSVITYTPKTDLDYGTLLCRASNVIGKQQEPCLFHIVPAEAGANLDDIVAAFEDVSLNANVNNVCKPRWNKQPQENTVLALSDIFNGMAALLLSEESVLLINGAFEGRGDAGKPDPPINCTATTRSTTSVRVRCESGDSGGLTQRFLLQARLQGTDTPHILNLTGSKPSFLVDGLRVGGRYQVLVSAYNEKGNSAPSHLTLDNVGSTNSLYHNRDGPSEAEVRDGKNGANEGNGGGGGSVRASSGGNSDSKKYMGLLAMPSLIPAALGVGAGLILIIIVLILLLTLHTRRRRPHDHHQLHHHHHHHDHQREDTPVKEEQAGDTTTTATTTTTTTDPTTSLQHHISTFIDHHTSCIEREMQVDPESDADPDLIPLQEGSRPPDPLPLPATLLPPQHYKFAPVPSTAGTPYVREQPSCTTPPPCALHVSISPEHHHHHHHHHHDPPRSATLPRKLPRPPSGHPRPAPSINPHLLPFSGVEGRLPPPEEYRTDSLVPKEALTREGGDSAGEEDTPKTPLLAKRESSV</sequence>
<evidence type="ECO:0000313" key="6">
    <source>
        <dbReference type="Proteomes" id="UP001292094"/>
    </source>
</evidence>
<organism evidence="5 6">
    <name type="scientific">Petrolisthes manimaculis</name>
    <dbReference type="NCBI Taxonomy" id="1843537"/>
    <lineage>
        <taxon>Eukaryota</taxon>
        <taxon>Metazoa</taxon>
        <taxon>Ecdysozoa</taxon>
        <taxon>Arthropoda</taxon>
        <taxon>Crustacea</taxon>
        <taxon>Multicrustacea</taxon>
        <taxon>Malacostraca</taxon>
        <taxon>Eumalacostraca</taxon>
        <taxon>Eucarida</taxon>
        <taxon>Decapoda</taxon>
        <taxon>Pleocyemata</taxon>
        <taxon>Anomura</taxon>
        <taxon>Galatheoidea</taxon>
        <taxon>Porcellanidae</taxon>
        <taxon>Petrolisthes</taxon>
    </lineage>
</organism>
<feature type="region of interest" description="Disordered" evidence="1">
    <location>
        <begin position="534"/>
        <end position="628"/>
    </location>
</feature>
<feature type="region of interest" description="Disordered" evidence="1">
    <location>
        <begin position="302"/>
        <end position="351"/>
    </location>
</feature>
<dbReference type="AlphaFoldDB" id="A0AAE1P5E3"/>
<feature type="region of interest" description="Disordered" evidence="1">
    <location>
        <begin position="398"/>
        <end position="444"/>
    </location>
</feature>
<accession>A0AAE1P5E3</accession>
<dbReference type="CDD" id="cd00063">
    <property type="entry name" value="FN3"/>
    <property type="match status" value="1"/>
</dbReference>
<keyword evidence="2" id="KW-1133">Transmembrane helix</keyword>
<dbReference type="PANTHER" id="PTHR23278:SF19">
    <property type="entry name" value="OBSCURIN"/>
    <property type="match status" value="1"/>
</dbReference>
<feature type="compositionally biased region" description="Low complexity" evidence="1">
    <location>
        <begin position="427"/>
        <end position="442"/>
    </location>
</feature>
<dbReference type="InterPro" id="IPR036116">
    <property type="entry name" value="FN3_sf"/>
</dbReference>
<evidence type="ECO:0000256" key="1">
    <source>
        <dbReference type="SAM" id="MobiDB-lite"/>
    </source>
</evidence>
<feature type="compositionally biased region" description="Pro residues" evidence="1">
    <location>
        <begin position="559"/>
        <end position="570"/>
    </location>
</feature>
<dbReference type="PROSITE" id="PS50853">
    <property type="entry name" value="FN3"/>
    <property type="match status" value="1"/>
</dbReference>
<dbReference type="Gene3D" id="2.60.40.10">
    <property type="entry name" value="Immunoglobulins"/>
    <property type="match status" value="2"/>
</dbReference>
<dbReference type="Pfam" id="PF00047">
    <property type="entry name" value="ig"/>
    <property type="match status" value="1"/>
</dbReference>
<dbReference type="PROSITE" id="PS50835">
    <property type="entry name" value="IG_LIKE"/>
    <property type="match status" value="1"/>
</dbReference>
<proteinExistence type="predicted"/>
<dbReference type="PANTHER" id="PTHR23278">
    <property type="entry name" value="SIDESTEP PROTEIN"/>
    <property type="match status" value="1"/>
</dbReference>
<dbReference type="SUPFAM" id="SSF48726">
    <property type="entry name" value="Immunoglobulin"/>
    <property type="match status" value="1"/>
</dbReference>
<protein>
    <submittedName>
        <fullName evidence="5">Uncharacterized protein</fullName>
    </submittedName>
</protein>
<evidence type="ECO:0000313" key="5">
    <source>
        <dbReference type="EMBL" id="KAK4301229.1"/>
    </source>
</evidence>
<dbReference type="InterPro" id="IPR003961">
    <property type="entry name" value="FN3_dom"/>
</dbReference>
<feature type="domain" description="Ig-like" evidence="3">
    <location>
        <begin position="48"/>
        <end position="127"/>
    </location>
</feature>
<dbReference type="SUPFAM" id="SSF49265">
    <property type="entry name" value="Fibronectin type III"/>
    <property type="match status" value="1"/>
</dbReference>
<keyword evidence="2" id="KW-0812">Transmembrane</keyword>
<feature type="transmembrane region" description="Helical" evidence="2">
    <location>
        <begin position="366"/>
        <end position="390"/>
    </location>
</feature>
<dbReference type="InterPro" id="IPR007110">
    <property type="entry name" value="Ig-like_dom"/>
</dbReference>
<dbReference type="Proteomes" id="UP001292094">
    <property type="component" value="Unassembled WGS sequence"/>
</dbReference>
<dbReference type="CDD" id="cd00096">
    <property type="entry name" value="Ig"/>
    <property type="match status" value="1"/>
</dbReference>
<feature type="compositionally biased region" description="Basic and acidic residues" evidence="1">
    <location>
        <begin position="412"/>
        <end position="423"/>
    </location>
</feature>
<gene>
    <name evidence="5" type="ORF">Pmani_026616</name>
</gene>
<dbReference type="InterPro" id="IPR013783">
    <property type="entry name" value="Ig-like_fold"/>
</dbReference>
<name>A0AAE1P5E3_9EUCA</name>
<keyword evidence="2" id="KW-0472">Membrane</keyword>